<evidence type="ECO:0000313" key="1">
    <source>
        <dbReference type="EMBL" id="CAK9120874.1"/>
    </source>
</evidence>
<evidence type="ECO:0000313" key="2">
    <source>
        <dbReference type="Proteomes" id="UP001642485"/>
    </source>
</evidence>
<organism evidence="1 2">
    <name type="scientific">Rickettsia helvetica</name>
    <dbReference type="NCBI Taxonomy" id="35789"/>
    <lineage>
        <taxon>Bacteria</taxon>
        <taxon>Pseudomonadati</taxon>
        <taxon>Pseudomonadota</taxon>
        <taxon>Alphaproteobacteria</taxon>
        <taxon>Rickettsiales</taxon>
        <taxon>Rickettsiaceae</taxon>
        <taxon>Rickettsieae</taxon>
        <taxon>Rickettsia</taxon>
        <taxon>spotted fever group</taxon>
    </lineage>
</organism>
<gene>
    <name evidence="1" type="ORF">OB144RH_03775</name>
</gene>
<proteinExistence type="predicted"/>
<sequence length="96" mass="11417">MPIHDITSHLIKQKYTMIKTSCELNHDMDEIYSLTPHPIRYTCLNYLKLLSLPISLAFYVTKLCFTANPVWTWIRVNILYKKMDQVNSQQNIIWLT</sequence>
<keyword evidence="2" id="KW-1185">Reference proteome</keyword>
<dbReference type="Proteomes" id="UP001642485">
    <property type="component" value="Chromosome"/>
</dbReference>
<reference evidence="1 2" key="1">
    <citation type="submission" date="2024-02" db="EMBL/GenBank/DDBJ databases">
        <authorList>
            <person name="Nijsse B."/>
            <person name="Sprong H."/>
        </authorList>
    </citation>
    <scope>NUCLEOTIDE SEQUENCE [LARGE SCALE GENOMIC DNA]</scope>
    <source>
        <strain evidence="1">OB144</strain>
    </source>
</reference>
<protein>
    <submittedName>
        <fullName evidence="1">Uncharacterized protein</fullName>
    </submittedName>
</protein>
<accession>A0ABM9NBG9</accession>
<name>A0ABM9NBG9_RICHE</name>
<dbReference type="EMBL" id="OZ018776">
    <property type="protein sequence ID" value="CAK9120874.1"/>
    <property type="molecule type" value="Genomic_DNA"/>
</dbReference>